<feature type="transmembrane region" description="Helical" evidence="1">
    <location>
        <begin position="205"/>
        <end position="224"/>
    </location>
</feature>
<dbReference type="EMBL" id="JAMWBK010000004">
    <property type="protein sequence ID" value="KAJ8905786.1"/>
    <property type="molecule type" value="Genomic_DNA"/>
</dbReference>
<reference evidence="3 4" key="1">
    <citation type="journal article" date="2023" name="Nat. Commun.">
        <title>Origin of minicircular mitochondrial genomes in red algae.</title>
        <authorList>
            <person name="Lee Y."/>
            <person name="Cho C.H."/>
            <person name="Lee Y.M."/>
            <person name="Park S.I."/>
            <person name="Yang J.H."/>
            <person name="West J.A."/>
            <person name="Bhattacharya D."/>
            <person name="Yoon H.S."/>
        </authorList>
    </citation>
    <scope>NUCLEOTIDE SEQUENCE [LARGE SCALE GENOMIC DNA]</scope>
    <source>
        <strain evidence="3 4">CCMP1338</strain>
        <tissue evidence="3">Whole cell</tissue>
    </source>
</reference>
<evidence type="ECO:0000313" key="4">
    <source>
        <dbReference type="Proteomes" id="UP001157974"/>
    </source>
</evidence>
<dbReference type="GO" id="GO:0016020">
    <property type="term" value="C:membrane"/>
    <property type="evidence" value="ECO:0007669"/>
    <property type="project" value="GOC"/>
</dbReference>
<feature type="transmembrane region" description="Helical" evidence="1">
    <location>
        <begin position="61"/>
        <end position="78"/>
    </location>
</feature>
<feature type="transmembrane region" description="Helical" evidence="1">
    <location>
        <begin position="84"/>
        <end position="105"/>
    </location>
</feature>
<keyword evidence="4" id="KW-1185">Reference proteome</keyword>
<dbReference type="PANTHER" id="PTHR12879:SF8">
    <property type="entry name" value="SPHINGOLIPID DELTA(4)-DESATURASE DES1"/>
    <property type="match status" value="1"/>
</dbReference>
<gene>
    <name evidence="3" type="ORF">NDN08_002291</name>
</gene>
<feature type="transmembrane region" description="Helical" evidence="1">
    <location>
        <begin position="176"/>
        <end position="193"/>
    </location>
</feature>
<dbReference type="GO" id="GO:0042284">
    <property type="term" value="F:sphingolipid delta-4 desaturase activity"/>
    <property type="evidence" value="ECO:0007669"/>
    <property type="project" value="TreeGrafter"/>
</dbReference>
<keyword evidence="1" id="KW-0472">Membrane</keyword>
<evidence type="ECO:0000259" key="2">
    <source>
        <dbReference type="SMART" id="SM01269"/>
    </source>
</evidence>
<accession>A0AAV8UZ28</accession>
<dbReference type="InterPro" id="IPR005804">
    <property type="entry name" value="FA_desaturase_dom"/>
</dbReference>
<dbReference type="Proteomes" id="UP001157974">
    <property type="component" value="Unassembled WGS sequence"/>
</dbReference>
<sequence length="340" mass="39614">MASAAMSTWNKQGVETLSTEQEEVKREDIQKRTHPHGIRRKEILGRYPDISKFMGYHPTSFFYIVGVVLLQLFAGTFVKNSNGLVVFLMAYTVGAVCDHALYVLIHDATHNLVFKSTFWNRISLLVANLPHVFPSAILFRFYHIQHHIELNLPDKDPDVPMDWEAKWVGNSSFRKAFWLANFAIFQSVRMLFYTHKVPVGKELKWVIVNWVTNLGFAFGLYHVFGLKYLFFLLISSVFSVGLHPLGARWIAEHYPTQPFQSTYSYYGGGNRVSFNIGFHNEHHDFPSIPWHKLPLLKKLAPEYYDTLFAHPSYTMLLWDFIMNPKWDLLSRFDSEKLRTE</sequence>
<protein>
    <recommendedName>
        <fullName evidence="2">Sphingolipid delta4-desaturase N-terminal domain-containing protein</fullName>
    </recommendedName>
</protein>
<keyword evidence="1" id="KW-1133">Transmembrane helix</keyword>
<dbReference type="GO" id="GO:0046513">
    <property type="term" value="P:ceramide biosynthetic process"/>
    <property type="evidence" value="ECO:0007669"/>
    <property type="project" value="TreeGrafter"/>
</dbReference>
<feature type="transmembrane region" description="Helical" evidence="1">
    <location>
        <begin position="230"/>
        <end position="251"/>
    </location>
</feature>
<comment type="caution">
    <text evidence="3">The sequence shown here is derived from an EMBL/GenBank/DDBJ whole genome shotgun (WGS) entry which is preliminary data.</text>
</comment>
<dbReference type="Pfam" id="PF00487">
    <property type="entry name" value="FA_desaturase"/>
    <property type="match status" value="1"/>
</dbReference>
<dbReference type="Pfam" id="PF08557">
    <property type="entry name" value="Lipid_DES"/>
    <property type="match status" value="1"/>
</dbReference>
<keyword evidence="1" id="KW-0812">Transmembrane</keyword>
<organism evidence="3 4">
    <name type="scientific">Rhodosorus marinus</name>
    <dbReference type="NCBI Taxonomy" id="101924"/>
    <lineage>
        <taxon>Eukaryota</taxon>
        <taxon>Rhodophyta</taxon>
        <taxon>Stylonematophyceae</taxon>
        <taxon>Stylonematales</taxon>
        <taxon>Stylonemataceae</taxon>
        <taxon>Rhodosorus</taxon>
    </lineage>
</organism>
<dbReference type="PANTHER" id="PTHR12879">
    <property type="entry name" value="SPHINGOLIPID DELTA 4 DESATURASE/C-4 HYDROXYLASE PROTEIN DES2"/>
    <property type="match status" value="1"/>
</dbReference>
<evidence type="ECO:0000256" key="1">
    <source>
        <dbReference type="SAM" id="Phobius"/>
    </source>
</evidence>
<dbReference type="InterPro" id="IPR013866">
    <property type="entry name" value="Sphingolipid_d4-desaturase_N"/>
</dbReference>
<proteinExistence type="predicted"/>
<name>A0AAV8UZ28_9RHOD</name>
<dbReference type="AlphaFoldDB" id="A0AAV8UZ28"/>
<feature type="transmembrane region" description="Helical" evidence="1">
    <location>
        <begin position="125"/>
        <end position="144"/>
    </location>
</feature>
<evidence type="ECO:0000313" key="3">
    <source>
        <dbReference type="EMBL" id="KAJ8905786.1"/>
    </source>
</evidence>
<dbReference type="SMART" id="SM01269">
    <property type="entry name" value="Lipid_DES"/>
    <property type="match status" value="1"/>
</dbReference>
<feature type="domain" description="Sphingolipid delta4-desaturase N-terminal" evidence="2">
    <location>
        <begin position="24"/>
        <end position="60"/>
    </location>
</feature>